<dbReference type="Pfam" id="PF13466">
    <property type="entry name" value="STAS_2"/>
    <property type="match status" value="1"/>
</dbReference>
<dbReference type="PROSITE" id="PS50801">
    <property type="entry name" value="STAS"/>
    <property type="match status" value="1"/>
</dbReference>
<dbReference type="InterPro" id="IPR002645">
    <property type="entry name" value="STAS_dom"/>
</dbReference>
<dbReference type="CDD" id="cd07043">
    <property type="entry name" value="STAS_anti-anti-sigma_factors"/>
    <property type="match status" value="1"/>
</dbReference>
<dbReference type="InterPro" id="IPR058548">
    <property type="entry name" value="MlaB-like_STAS"/>
</dbReference>
<dbReference type="Gene3D" id="3.30.750.24">
    <property type="entry name" value="STAS domain"/>
    <property type="match status" value="1"/>
</dbReference>
<evidence type="ECO:0000259" key="1">
    <source>
        <dbReference type="PROSITE" id="PS50801"/>
    </source>
</evidence>
<gene>
    <name evidence="2" type="ORF">M2283_002493</name>
</gene>
<evidence type="ECO:0000313" key="2">
    <source>
        <dbReference type="EMBL" id="MDH6215210.1"/>
    </source>
</evidence>
<dbReference type="Proteomes" id="UP001160499">
    <property type="component" value="Unassembled WGS sequence"/>
</dbReference>
<comment type="caution">
    <text evidence="2">The sequence shown here is derived from an EMBL/GenBank/DDBJ whole genome shotgun (WGS) entry which is preliminary data.</text>
</comment>
<name>A0ABT6LFY9_9ACTN</name>
<dbReference type="EMBL" id="JARXVH010000003">
    <property type="protein sequence ID" value="MDH6215210.1"/>
    <property type="molecule type" value="Genomic_DNA"/>
</dbReference>
<sequence>MDLTTARLVTAALTACLQDVPRTTELDVDVDLTAVTFCDAGGLNAFLAASRQATDTGATLKLHYPPPIMTRIIEITGSGHLLEALHRTRLRGLGVRVGVCGAGTAHLPVTGPYH</sequence>
<accession>A0ABT6LFY9</accession>
<dbReference type="SUPFAM" id="SSF52091">
    <property type="entry name" value="SpoIIaa-like"/>
    <property type="match status" value="1"/>
</dbReference>
<evidence type="ECO:0000313" key="3">
    <source>
        <dbReference type="Proteomes" id="UP001160499"/>
    </source>
</evidence>
<protein>
    <submittedName>
        <fullName evidence="2">Anti-anti-sigma factor</fullName>
    </submittedName>
</protein>
<keyword evidence="3" id="KW-1185">Reference proteome</keyword>
<organism evidence="2 3">
    <name type="scientific">Streptomyces pseudovenezuelae</name>
    <dbReference type="NCBI Taxonomy" id="67350"/>
    <lineage>
        <taxon>Bacteria</taxon>
        <taxon>Bacillati</taxon>
        <taxon>Actinomycetota</taxon>
        <taxon>Actinomycetes</taxon>
        <taxon>Kitasatosporales</taxon>
        <taxon>Streptomycetaceae</taxon>
        <taxon>Streptomyces</taxon>
        <taxon>Streptomyces aurantiacus group</taxon>
    </lineage>
</organism>
<dbReference type="InterPro" id="IPR036513">
    <property type="entry name" value="STAS_dom_sf"/>
</dbReference>
<reference evidence="2 3" key="1">
    <citation type="submission" date="2023-04" db="EMBL/GenBank/DDBJ databases">
        <title>Forest soil microbial communities from Buena Vista Peninsula, Colon Province, Panama.</title>
        <authorList>
            <person name="Bouskill N."/>
        </authorList>
    </citation>
    <scope>NUCLEOTIDE SEQUENCE [LARGE SCALE GENOMIC DNA]</scope>
    <source>
        <strain evidence="2 3">GGS1</strain>
    </source>
</reference>
<feature type="domain" description="STAS" evidence="1">
    <location>
        <begin position="1"/>
        <end position="77"/>
    </location>
</feature>
<proteinExistence type="predicted"/>